<dbReference type="PANTHER" id="PTHR40031">
    <property type="entry name" value="HYPOTHETICAL MEMBRANE SPANNING PROTEIN"/>
    <property type="match status" value="1"/>
</dbReference>
<gene>
    <name evidence="2" type="ORF">QTL97_17120</name>
</gene>
<dbReference type="AlphaFoldDB" id="A0AAW9AC58"/>
<accession>A0AAW9AC58</accession>
<name>A0AAW9AC58_9BACL</name>
<dbReference type="PANTHER" id="PTHR40031:SF1">
    <property type="entry name" value="MEMBRANE-BOUND METAL-DEPENDENT HYDROLASE"/>
    <property type="match status" value="1"/>
</dbReference>
<dbReference type="Proteomes" id="UP001271648">
    <property type="component" value="Unassembled WGS sequence"/>
</dbReference>
<evidence type="ECO:0000313" key="3">
    <source>
        <dbReference type="Proteomes" id="UP001271648"/>
    </source>
</evidence>
<keyword evidence="1" id="KW-1133">Transmembrane helix</keyword>
<feature type="transmembrane region" description="Helical" evidence="1">
    <location>
        <begin position="86"/>
        <end position="114"/>
    </location>
</feature>
<evidence type="ECO:0000313" key="2">
    <source>
        <dbReference type="EMBL" id="MDW0118649.1"/>
    </source>
</evidence>
<protein>
    <submittedName>
        <fullName evidence="2">Metal-dependent hydrolase</fullName>
    </submittedName>
</protein>
<dbReference type="InterPro" id="IPR007404">
    <property type="entry name" value="YdjM-like"/>
</dbReference>
<feature type="transmembrane region" description="Helical" evidence="1">
    <location>
        <begin position="126"/>
        <end position="142"/>
    </location>
</feature>
<dbReference type="InterPro" id="IPR053170">
    <property type="entry name" value="Transcription_regulator"/>
</dbReference>
<dbReference type="GO" id="GO:0016787">
    <property type="term" value="F:hydrolase activity"/>
    <property type="evidence" value="ECO:0007669"/>
    <property type="project" value="UniProtKB-KW"/>
</dbReference>
<comment type="caution">
    <text evidence="2">The sequence shown here is derived from an EMBL/GenBank/DDBJ whole genome shotgun (WGS) entry which is preliminary data.</text>
</comment>
<keyword evidence="1" id="KW-0472">Membrane</keyword>
<evidence type="ECO:0000256" key="1">
    <source>
        <dbReference type="SAM" id="Phobius"/>
    </source>
</evidence>
<dbReference type="EMBL" id="JAUBDJ010000015">
    <property type="protein sequence ID" value="MDW0118649.1"/>
    <property type="molecule type" value="Genomic_DNA"/>
</dbReference>
<sequence length="228" mass="26213">MGHIIHEILHFSVGACITYLLLNKYNNSMPKVILILLTGGIAGITPDITKFFGDLYGHSLFLVLVLGLVIMLITRKLFLEISVVKLWLVLSFSVLSHIFIDFIGNGVALFYPFITKEYDFHVIQDDLFIYILSIATIIAVFYRKGKLVILSSLLIVALYLGVLTYSKIQLQQTLKSEYKEDDITLLLVYPRWDYRWEFIIRTNKHSISGSSPIFGTDIQIERENEWND</sequence>
<reference evidence="2 3" key="1">
    <citation type="submission" date="2023-06" db="EMBL/GenBank/DDBJ databases">
        <title>Sporosarcina sp. nov., isolated from Korean traditional fermented seafood 'Jeotgal'.</title>
        <authorList>
            <person name="Yang A.I."/>
            <person name="Shin N.-R."/>
        </authorList>
    </citation>
    <scope>NUCLEOTIDE SEQUENCE [LARGE SCALE GENOMIC DNA]</scope>
    <source>
        <strain evidence="2 3">KCTC43456</strain>
    </source>
</reference>
<feature type="transmembrane region" description="Helical" evidence="1">
    <location>
        <begin position="55"/>
        <end position="74"/>
    </location>
</feature>
<feature type="transmembrane region" description="Helical" evidence="1">
    <location>
        <begin position="32"/>
        <end position="49"/>
    </location>
</feature>
<organism evidence="2 3">
    <name type="scientific">Sporosarcina thermotolerans</name>
    <dbReference type="NCBI Taxonomy" id="633404"/>
    <lineage>
        <taxon>Bacteria</taxon>
        <taxon>Bacillati</taxon>
        <taxon>Bacillota</taxon>
        <taxon>Bacilli</taxon>
        <taxon>Bacillales</taxon>
        <taxon>Caryophanaceae</taxon>
        <taxon>Sporosarcina</taxon>
    </lineage>
</organism>
<proteinExistence type="predicted"/>
<dbReference type="Pfam" id="PF04307">
    <property type="entry name" value="YdjM"/>
    <property type="match status" value="1"/>
</dbReference>
<dbReference type="RefSeq" id="WP_283734268.1">
    <property type="nucleotide sequence ID" value="NZ_CP125968.1"/>
</dbReference>
<keyword evidence="2" id="KW-0378">Hydrolase</keyword>
<keyword evidence="1" id="KW-0812">Transmembrane</keyword>
<feature type="transmembrane region" description="Helical" evidence="1">
    <location>
        <begin position="147"/>
        <end position="166"/>
    </location>
</feature>
<keyword evidence="3" id="KW-1185">Reference proteome</keyword>